<dbReference type="Pfam" id="PF13976">
    <property type="entry name" value="gag_pre-integrs"/>
    <property type="match status" value="1"/>
</dbReference>
<dbReference type="InterPro" id="IPR012337">
    <property type="entry name" value="RNaseH-like_sf"/>
</dbReference>
<feature type="transmembrane region" description="Helical" evidence="4">
    <location>
        <begin position="1197"/>
        <end position="1218"/>
    </location>
</feature>
<feature type="domain" description="Integrase catalytic" evidence="5">
    <location>
        <begin position="581"/>
        <end position="685"/>
    </location>
</feature>
<dbReference type="InterPro" id="IPR036397">
    <property type="entry name" value="RNaseH_sf"/>
</dbReference>
<sequence length="1357" mass="154052">MSTTNKNPNRDAYLLGSSRFSSDQASKSLMSLSRTICLLDLNSAHAWTAPSIEDENCCFLETSENVSASLKGMRTEKKTTDMKVTSMGMSIWGRRAGCDISGMEQCYSGLGYDGKMMVVICMVIIEDVEGHKMDDEMELKVADMGVEEATSRGCHGSVFWMDFHPRMQRANQNSIIEVLRCIGLYPWNLQAWHFQARNPQFSSLKAGRAVENFPEQLRIRTHQFQGWEFGLIPYNLYQSLGLGLSGSNGRGSRKDVWNRKVLGVIRLTLSRSVAHNVVKEKTTADLMKALSGMYEKSSANNKVHLMKKLFNLKMVENASVAQHLNEFNTITNQLSSVEIDFDDEIRALIVLASLPNNWEAMRMVVSNSTGKEKLKYNDIRDLILAKEIRRRDAGKTSRSGSTLNLETRGREEVLDALLLAVDSPLDDWVLDSGASFHTTPYREIIQNYVAGDFGKVYLADGSTLDVVGIGDVRISLPNGSVWLLEKVRHIPDPRRNLISVGQLDDEGHAILFVGGTWKVTKGDRVLAHGKKTGTLYMTSCPRDTIAVVDASTDTSLWHRRLGHMSKKGMKMLLTPNAEKLELVHTDLWGPSPVASLGGSRSGRPWLRQKQGIRMEKTILRTPQQNGVAERMNRTLNKRARSMRLHAGLPKTFWPDVVSTATYLINRGPSVPMEFRLPEEVWSGKEVKFSHLKVFGCVSYVHIDYDARSKLDAKSKICFFIGYGDEKFGYRFWDEQNRKIIRSRNVIFNEQVMYKDRSTVVLDVTEIDQTKSEFVNLDELTESTVQKGGKEDKENVNSQVDLSTPVAKVRRSSRNIRPSQRYSPVLNYLLLTNGGEPECYDEALQDENSSKWELAMKDEMDSLLGNQTWELIELPVGKKALHNKWVYRINNDHDGSKRYKARLIVKGFQQKEGINYTEIFSLVVKMSTIRLVRGMVAAENLHLEQLDVKTAFLHGNLEEYLYMIQPEGFIVQGQENLVYKLRKNLYNLKQAQDSGSDIEKINNLKKQLSKQFAMKDLGAAKQILGMRIIRDKANGTLKLSQSEYVKKVLSRFNMNEAKLMSTPLGSHFKLSKEQSLKIEEERDHMSKVPYASAIGSLMYVMVCTRPDIAHAVGVVSRFMSRPGKQHWEAVKWILRYLKGSLDTCLCFTDDITISWASNIQKIVNLSTTEAEYVTPTEAGKKMIWLHGFLDQLGWEFGLIPYITNIVFFSSCTTLGNFIFMMWKYQIYSTTLNIKFEGQVMCTHCTALYVPSWSSRTPWAYPNLAHQALQPSTMRSQLDFAFLNQQQHVHQLFHVIRNMWLMGRSEAVEISHVIKLFLAKAAIQSQWILSKLICPSAKLICPPDDLGELPSSRDEQEGF</sequence>
<comment type="caution">
    <text evidence="6">The sequence shown here is derived from an EMBL/GenBank/DDBJ whole genome shotgun (WGS) entry which is preliminary data.</text>
</comment>
<dbReference type="GO" id="GO:0015074">
    <property type="term" value="P:DNA integration"/>
    <property type="evidence" value="ECO:0007669"/>
    <property type="project" value="InterPro"/>
</dbReference>
<dbReference type="PROSITE" id="PS50994">
    <property type="entry name" value="INTEGRASE"/>
    <property type="match status" value="1"/>
</dbReference>
<dbReference type="Pfam" id="PF14223">
    <property type="entry name" value="Retrotran_gag_2"/>
    <property type="match status" value="1"/>
</dbReference>
<dbReference type="InterPro" id="IPR057670">
    <property type="entry name" value="SH3_retrovirus"/>
</dbReference>
<gene>
    <name evidence="6" type="primary">POLX_2538</name>
    <name evidence="6" type="ORF">CK203_063441</name>
</gene>
<dbReference type="GO" id="GO:0046872">
    <property type="term" value="F:metal ion binding"/>
    <property type="evidence" value="ECO:0007669"/>
    <property type="project" value="UniProtKB-KW"/>
</dbReference>
<organism evidence="6 7">
    <name type="scientific">Vitis vinifera</name>
    <name type="common">Grape</name>
    <dbReference type="NCBI Taxonomy" id="29760"/>
    <lineage>
        <taxon>Eukaryota</taxon>
        <taxon>Viridiplantae</taxon>
        <taxon>Streptophyta</taxon>
        <taxon>Embryophyta</taxon>
        <taxon>Tracheophyta</taxon>
        <taxon>Spermatophyta</taxon>
        <taxon>Magnoliopsida</taxon>
        <taxon>eudicotyledons</taxon>
        <taxon>Gunneridae</taxon>
        <taxon>Pentapetalae</taxon>
        <taxon>rosids</taxon>
        <taxon>Vitales</taxon>
        <taxon>Vitaceae</taxon>
        <taxon>Viteae</taxon>
        <taxon>Vitis</taxon>
    </lineage>
</organism>
<keyword evidence="2" id="KW-0479">Metal-binding</keyword>
<keyword evidence="3" id="KW-0378">Hydrolase</keyword>
<dbReference type="InterPro" id="IPR054722">
    <property type="entry name" value="PolX-like_BBD"/>
</dbReference>
<evidence type="ECO:0000256" key="2">
    <source>
        <dbReference type="ARBA" id="ARBA00022723"/>
    </source>
</evidence>
<keyword evidence="4" id="KW-1133">Transmembrane helix</keyword>
<dbReference type="Pfam" id="PF07727">
    <property type="entry name" value="RVT_2"/>
    <property type="match status" value="2"/>
</dbReference>
<evidence type="ECO:0000313" key="6">
    <source>
        <dbReference type="EMBL" id="RVW62324.1"/>
    </source>
</evidence>
<dbReference type="InterPro" id="IPR039537">
    <property type="entry name" value="Retrotran_Ty1/copia-like"/>
</dbReference>
<dbReference type="InterPro" id="IPR013103">
    <property type="entry name" value="RVT_2"/>
</dbReference>
<protein>
    <submittedName>
        <fullName evidence="6">Retrovirus-related Pol polyprotein from transposon TNT 1-94</fullName>
    </submittedName>
</protein>
<dbReference type="Pfam" id="PF22936">
    <property type="entry name" value="Pol_BBD"/>
    <property type="match status" value="1"/>
</dbReference>
<evidence type="ECO:0000256" key="4">
    <source>
        <dbReference type="SAM" id="Phobius"/>
    </source>
</evidence>
<dbReference type="PANTHER" id="PTHR42648">
    <property type="entry name" value="TRANSPOSASE, PUTATIVE-RELATED"/>
    <property type="match status" value="1"/>
</dbReference>
<dbReference type="SUPFAM" id="SSF53098">
    <property type="entry name" value="Ribonuclease H-like"/>
    <property type="match status" value="1"/>
</dbReference>
<evidence type="ECO:0000259" key="5">
    <source>
        <dbReference type="PROSITE" id="PS50994"/>
    </source>
</evidence>
<dbReference type="EMBL" id="QGNW01000777">
    <property type="protein sequence ID" value="RVW62324.1"/>
    <property type="molecule type" value="Genomic_DNA"/>
</dbReference>
<accession>A0A438FQT9</accession>
<dbReference type="Proteomes" id="UP000288805">
    <property type="component" value="Unassembled WGS sequence"/>
</dbReference>
<dbReference type="InterPro" id="IPR001584">
    <property type="entry name" value="Integrase_cat-core"/>
</dbReference>
<dbReference type="GO" id="GO:0003676">
    <property type="term" value="F:nucleic acid binding"/>
    <property type="evidence" value="ECO:0007669"/>
    <property type="project" value="InterPro"/>
</dbReference>
<keyword evidence="1" id="KW-0645">Protease</keyword>
<keyword evidence="4" id="KW-0812">Transmembrane</keyword>
<name>A0A438FQT9_VITVI</name>
<dbReference type="Pfam" id="PF25597">
    <property type="entry name" value="SH3_retrovirus"/>
    <property type="match status" value="1"/>
</dbReference>
<dbReference type="GO" id="GO:0006508">
    <property type="term" value="P:proteolysis"/>
    <property type="evidence" value="ECO:0007669"/>
    <property type="project" value="UniProtKB-KW"/>
</dbReference>
<dbReference type="GO" id="GO:0008233">
    <property type="term" value="F:peptidase activity"/>
    <property type="evidence" value="ECO:0007669"/>
    <property type="project" value="UniProtKB-KW"/>
</dbReference>
<keyword evidence="4" id="KW-0472">Membrane</keyword>
<reference evidence="6 7" key="1">
    <citation type="journal article" date="2018" name="PLoS Genet.">
        <title>Population sequencing reveals clonal diversity and ancestral inbreeding in the grapevine cultivar Chardonnay.</title>
        <authorList>
            <person name="Roach M.J."/>
            <person name="Johnson D.L."/>
            <person name="Bohlmann J."/>
            <person name="van Vuuren H.J."/>
            <person name="Jones S.J."/>
            <person name="Pretorius I.S."/>
            <person name="Schmidt S.A."/>
            <person name="Borneman A.R."/>
        </authorList>
    </citation>
    <scope>NUCLEOTIDE SEQUENCE [LARGE SCALE GENOMIC DNA]</scope>
    <source>
        <strain evidence="7">cv. Chardonnay</strain>
        <tissue evidence="6">Leaf</tissue>
    </source>
</reference>
<evidence type="ECO:0000256" key="1">
    <source>
        <dbReference type="ARBA" id="ARBA00022670"/>
    </source>
</evidence>
<proteinExistence type="predicted"/>
<dbReference type="Gene3D" id="3.30.420.10">
    <property type="entry name" value="Ribonuclease H-like superfamily/Ribonuclease H"/>
    <property type="match status" value="1"/>
</dbReference>
<dbReference type="PANTHER" id="PTHR42648:SF28">
    <property type="entry name" value="TRANSPOSON-ENCODED PROTEIN WITH RIBONUCLEASE H-LIKE AND RETROVIRUS ZINC FINGER-LIKE DOMAINS"/>
    <property type="match status" value="1"/>
</dbReference>
<evidence type="ECO:0000313" key="7">
    <source>
        <dbReference type="Proteomes" id="UP000288805"/>
    </source>
</evidence>
<evidence type="ECO:0000256" key="3">
    <source>
        <dbReference type="ARBA" id="ARBA00022801"/>
    </source>
</evidence>
<dbReference type="InterPro" id="IPR025724">
    <property type="entry name" value="GAG-pre-integrase_dom"/>
</dbReference>